<name>A0A9P6HMR6_9AGAM</name>
<dbReference type="OrthoDB" id="2884925at2759"/>
<reference evidence="2" key="2">
    <citation type="submission" date="2020-11" db="EMBL/GenBank/DDBJ databases">
        <authorList>
            <consortium name="DOE Joint Genome Institute"/>
            <person name="Kuo A."/>
            <person name="Miyauchi S."/>
            <person name="Kiss E."/>
            <person name="Drula E."/>
            <person name="Kohler A."/>
            <person name="Sanchez-Garcia M."/>
            <person name="Andreopoulos B."/>
            <person name="Barry K.W."/>
            <person name="Bonito G."/>
            <person name="Buee M."/>
            <person name="Carver A."/>
            <person name="Chen C."/>
            <person name="Cichocki N."/>
            <person name="Clum A."/>
            <person name="Culley D."/>
            <person name="Crous P.W."/>
            <person name="Fauchery L."/>
            <person name="Girlanda M."/>
            <person name="Hayes R."/>
            <person name="Keri Z."/>
            <person name="Labutti K."/>
            <person name="Lipzen A."/>
            <person name="Lombard V."/>
            <person name="Magnuson J."/>
            <person name="Maillard F."/>
            <person name="Morin E."/>
            <person name="Murat C."/>
            <person name="Nolan M."/>
            <person name="Ohm R."/>
            <person name="Pangilinan J."/>
            <person name="Pereira M."/>
            <person name="Perotto S."/>
            <person name="Peter M."/>
            <person name="Riley R."/>
            <person name="Sitrit Y."/>
            <person name="Stielow B."/>
            <person name="Szollosi G."/>
            <person name="Zifcakova L."/>
            <person name="Stursova M."/>
            <person name="Spatafora J.W."/>
            <person name="Tedersoo L."/>
            <person name="Vaario L.-M."/>
            <person name="Yamada A."/>
            <person name="Yan M."/>
            <person name="Wang P."/>
            <person name="Xu J."/>
            <person name="Bruns T."/>
            <person name="Baldrian P."/>
            <person name="Vilgalys R."/>
            <person name="Henrissat B."/>
            <person name="Grigoriev I.V."/>
            <person name="Hibbett D."/>
            <person name="Nagy L.G."/>
            <person name="Martin F.M."/>
        </authorList>
    </citation>
    <scope>NUCLEOTIDE SEQUENCE</scope>
    <source>
        <strain evidence="2">UH-Tt-Lm1</strain>
    </source>
</reference>
<evidence type="ECO:0000313" key="2">
    <source>
        <dbReference type="EMBL" id="KAF9790599.1"/>
    </source>
</evidence>
<comment type="caution">
    <text evidence="2">The sequence shown here is derived from an EMBL/GenBank/DDBJ whole genome shotgun (WGS) entry which is preliminary data.</text>
</comment>
<dbReference type="PROSITE" id="PS50181">
    <property type="entry name" value="FBOX"/>
    <property type="match status" value="1"/>
</dbReference>
<dbReference type="InterPro" id="IPR001810">
    <property type="entry name" value="F-box_dom"/>
</dbReference>
<organism evidence="2 3">
    <name type="scientific">Thelephora terrestris</name>
    <dbReference type="NCBI Taxonomy" id="56493"/>
    <lineage>
        <taxon>Eukaryota</taxon>
        <taxon>Fungi</taxon>
        <taxon>Dikarya</taxon>
        <taxon>Basidiomycota</taxon>
        <taxon>Agaricomycotina</taxon>
        <taxon>Agaricomycetes</taxon>
        <taxon>Thelephorales</taxon>
        <taxon>Thelephoraceae</taxon>
        <taxon>Thelephora</taxon>
    </lineage>
</organism>
<accession>A0A9P6HMR6</accession>
<keyword evidence="3" id="KW-1185">Reference proteome</keyword>
<gene>
    <name evidence="2" type="ORF">BJ322DRAFT_400046</name>
</gene>
<feature type="domain" description="F-box" evidence="1">
    <location>
        <begin position="89"/>
        <end position="140"/>
    </location>
</feature>
<reference evidence="2" key="1">
    <citation type="journal article" date="2020" name="Nat. Commun.">
        <title>Large-scale genome sequencing of mycorrhizal fungi provides insights into the early evolution of symbiotic traits.</title>
        <authorList>
            <person name="Miyauchi S."/>
            <person name="Kiss E."/>
            <person name="Kuo A."/>
            <person name="Drula E."/>
            <person name="Kohler A."/>
            <person name="Sanchez-Garcia M."/>
            <person name="Morin E."/>
            <person name="Andreopoulos B."/>
            <person name="Barry K.W."/>
            <person name="Bonito G."/>
            <person name="Buee M."/>
            <person name="Carver A."/>
            <person name="Chen C."/>
            <person name="Cichocki N."/>
            <person name="Clum A."/>
            <person name="Culley D."/>
            <person name="Crous P.W."/>
            <person name="Fauchery L."/>
            <person name="Girlanda M."/>
            <person name="Hayes R.D."/>
            <person name="Keri Z."/>
            <person name="LaButti K."/>
            <person name="Lipzen A."/>
            <person name="Lombard V."/>
            <person name="Magnuson J."/>
            <person name="Maillard F."/>
            <person name="Murat C."/>
            <person name="Nolan M."/>
            <person name="Ohm R.A."/>
            <person name="Pangilinan J."/>
            <person name="Pereira M.F."/>
            <person name="Perotto S."/>
            <person name="Peter M."/>
            <person name="Pfister S."/>
            <person name="Riley R."/>
            <person name="Sitrit Y."/>
            <person name="Stielow J.B."/>
            <person name="Szollosi G."/>
            <person name="Zifcakova L."/>
            <person name="Stursova M."/>
            <person name="Spatafora J.W."/>
            <person name="Tedersoo L."/>
            <person name="Vaario L.M."/>
            <person name="Yamada A."/>
            <person name="Yan M."/>
            <person name="Wang P."/>
            <person name="Xu J."/>
            <person name="Bruns T."/>
            <person name="Baldrian P."/>
            <person name="Vilgalys R."/>
            <person name="Dunand C."/>
            <person name="Henrissat B."/>
            <person name="Grigoriev I.V."/>
            <person name="Hibbett D."/>
            <person name="Nagy L.G."/>
            <person name="Martin F.M."/>
        </authorList>
    </citation>
    <scope>NUCLEOTIDE SEQUENCE</scope>
    <source>
        <strain evidence="2">UH-Tt-Lm1</strain>
    </source>
</reference>
<dbReference type="AlphaFoldDB" id="A0A9P6HMR6"/>
<sequence length="226" mass="25389">MSTSPVSPETYPGREHSLPQLLYATKRKLQDTAFAGGIASVMNQAEVKENPNRAIDTSTAAYTCCFQVDALEHDLSHVLSLVRSSKNSSAPINRFPPEVLSLIPDHCDDNYAYQGLIVLTHVCRRWRDVLISRSSLWTQLDFVNVDKTRTYIERSGASPLEISLKRGYRWADLKDAFSLVIPHIDRVKALRTSADVFPDSMLSNVDLSSLRLLDLRTLTLEQPCKP</sequence>
<evidence type="ECO:0000259" key="1">
    <source>
        <dbReference type="PROSITE" id="PS50181"/>
    </source>
</evidence>
<dbReference type="Proteomes" id="UP000736335">
    <property type="component" value="Unassembled WGS sequence"/>
</dbReference>
<protein>
    <recommendedName>
        <fullName evidence="1">F-box domain-containing protein</fullName>
    </recommendedName>
</protein>
<dbReference type="SUPFAM" id="SSF81383">
    <property type="entry name" value="F-box domain"/>
    <property type="match status" value="1"/>
</dbReference>
<dbReference type="InterPro" id="IPR036047">
    <property type="entry name" value="F-box-like_dom_sf"/>
</dbReference>
<evidence type="ECO:0000313" key="3">
    <source>
        <dbReference type="Proteomes" id="UP000736335"/>
    </source>
</evidence>
<dbReference type="Gene3D" id="1.20.1280.50">
    <property type="match status" value="1"/>
</dbReference>
<proteinExistence type="predicted"/>
<dbReference type="EMBL" id="WIUZ02000002">
    <property type="protein sequence ID" value="KAF9790599.1"/>
    <property type="molecule type" value="Genomic_DNA"/>
</dbReference>